<dbReference type="PANTHER" id="PTHR43156:SF9">
    <property type="entry name" value="HAMP DOMAIN-CONTAINING PROTEIN"/>
    <property type="match status" value="1"/>
</dbReference>
<keyword evidence="1" id="KW-0378">Hydrolase</keyword>
<dbReference type="AlphaFoldDB" id="A0A6S6S4A0"/>
<protein>
    <submittedName>
        <fullName evidence="3">Response regulator containing a CheY-like receiver domain and an HD-GYP domain</fullName>
    </submittedName>
</protein>
<dbReference type="PANTHER" id="PTHR43156">
    <property type="entry name" value="STAGE II SPORULATION PROTEIN E-RELATED"/>
    <property type="match status" value="1"/>
</dbReference>
<accession>A0A6S6S4A0</accession>
<dbReference type="GO" id="GO:0016791">
    <property type="term" value="F:phosphatase activity"/>
    <property type="evidence" value="ECO:0007669"/>
    <property type="project" value="TreeGrafter"/>
</dbReference>
<sequence length="334" mass="38350">MMLKNKLLIRQLKKAKITTLEDITEENFEKLLSLIDRSYTNYDDDRNLYESVSEIASSEFQALNQDLKEKVTELKKINNTIKDSIEYASLMQQAILPSLDTLDTFCQDNFVCWIPKDIVGGDIYLINTLDKDSVLIMVIDGAGHGVSGGFLTMLVKAIEEQIIAKIKDNTLAPSPALILEYFNHNLKMMLHQDQESKSNSGFDGGILYYNKKTHLCRYAGAKTPLYIINDNELKIIKSDRKSVGFIRTDCNQKYTEYDIKIKKDTKLYLTTDGMSDQEGENNTRYGIERFKNFILENQTVTLSEQYVQLKKDFMNFKGDFEQSDDITIMGLSFK</sequence>
<evidence type="ECO:0000259" key="2">
    <source>
        <dbReference type="SMART" id="SM00331"/>
    </source>
</evidence>
<reference evidence="3" key="1">
    <citation type="submission" date="2020-01" db="EMBL/GenBank/DDBJ databases">
        <authorList>
            <person name="Meier V. D."/>
            <person name="Meier V D."/>
        </authorList>
    </citation>
    <scope>NUCLEOTIDE SEQUENCE</scope>
    <source>
        <strain evidence="3">HLG_WM_MAG_06</strain>
    </source>
</reference>
<gene>
    <name evidence="3" type="ORF">HELGO_WM3387</name>
</gene>
<organism evidence="3">
    <name type="scientific">uncultured Sulfurovum sp</name>
    <dbReference type="NCBI Taxonomy" id="269237"/>
    <lineage>
        <taxon>Bacteria</taxon>
        <taxon>Pseudomonadati</taxon>
        <taxon>Campylobacterota</taxon>
        <taxon>Epsilonproteobacteria</taxon>
        <taxon>Campylobacterales</taxon>
        <taxon>Sulfurovaceae</taxon>
        <taxon>Sulfurovum</taxon>
        <taxon>environmental samples</taxon>
    </lineage>
</organism>
<evidence type="ECO:0000313" key="3">
    <source>
        <dbReference type="EMBL" id="CAA6802473.1"/>
    </source>
</evidence>
<evidence type="ECO:0000256" key="1">
    <source>
        <dbReference type="ARBA" id="ARBA00022801"/>
    </source>
</evidence>
<name>A0A6S6S4A0_9BACT</name>
<dbReference type="Gene3D" id="3.60.40.10">
    <property type="entry name" value="PPM-type phosphatase domain"/>
    <property type="match status" value="1"/>
</dbReference>
<dbReference type="InterPro" id="IPR036457">
    <property type="entry name" value="PPM-type-like_dom_sf"/>
</dbReference>
<dbReference type="InterPro" id="IPR001932">
    <property type="entry name" value="PPM-type_phosphatase-like_dom"/>
</dbReference>
<proteinExistence type="predicted"/>
<dbReference type="EMBL" id="CACVAP010000039">
    <property type="protein sequence ID" value="CAA6802473.1"/>
    <property type="molecule type" value="Genomic_DNA"/>
</dbReference>
<dbReference type="InterPro" id="IPR052016">
    <property type="entry name" value="Bact_Sigma-Reg"/>
</dbReference>
<feature type="domain" description="PPM-type phosphatase" evidence="2">
    <location>
        <begin position="101"/>
        <end position="333"/>
    </location>
</feature>
<dbReference type="Pfam" id="PF07228">
    <property type="entry name" value="SpoIIE"/>
    <property type="match status" value="1"/>
</dbReference>
<dbReference type="SMART" id="SM00331">
    <property type="entry name" value="PP2C_SIG"/>
    <property type="match status" value="1"/>
</dbReference>